<dbReference type="SUPFAM" id="SSF52058">
    <property type="entry name" value="L domain-like"/>
    <property type="match status" value="1"/>
</dbReference>
<evidence type="ECO:0000256" key="13">
    <source>
        <dbReference type="ARBA" id="ARBA00023136"/>
    </source>
</evidence>
<dbReference type="AlphaFoldDB" id="D8LJ86"/>
<evidence type="ECO:0000256" key="12">
    <source>
        <dbReference type="ARBA" id="ARBA00022989"/>
    </source>
</evidence>
<dbReference type="EMBL" id="FN649740">
    <property type="protein sequence ID" value="CBN76970.1"/>
    <property type="molecule type" value="Genomic_DNA"/>
</dbReference>
<dbReference type="InterPro" id="IPR001611">
    <property type="entry name" value="Leu-rich_rpt"/>
</dbReference>
<organism evidence="19 20">
    <name type="scientific">Ectocarpus siliculosus</name>
    <name type="common">Brown alga</name>
    <name type="synonym">Conferva siliculosa</name>
    <dbReference type="NCBI Taxonomy" id="2880"/>
    <lineage>
        <taxon>Eukaryota</taxon>
        <taxon>Sar</taxon>
        <taxon>Stramenopiles</taxon>
        <taxon>Ochrophyta</taxon>
        <taxon>PX clade</taxon>
        <taxon>Phaeophyceae</taxon>
        <taxon>Ectocarpales</taxon>
        <taxon>Ectocarpaceae</taxon>
        <taxon>Ectocarpus</taxon>
    </lineage>
</organism>
<dbReference type="Pfam" id="PF12799">
    <property type="entry name" value="LRR_4"/>
    <property type="match status" value="1"/>
</dbReference>
<evidence type="ECO:0000256" key="14">
    <source>
        <dbReference type="ARBA" id="ARBA00023170"/>
    </source>
</evidence>
<comment type="subcellular location">
    <subcellularLocation>
        <location evidence="1">Cell membrane</location>
        <topology evidence="1">Single-pass type I membrane protein</topology>
    </subcellularLocation>
</comment>
<evidence type="ECO:0000256" key="7">
    <source>
        <dbReference type="ARBA" id="ARBA00022692"/>
    </source>
</evidence>
<keyword evidence="11" id="KW-0067">ATP-binding</keyword>
<dbReference type="InterPro" id="IPR051848">
    <property type="entry name" value="PGIP"/>
</dbReference>
<keyword evidence="9" id="KW-0677">Repeat</keyword>
<keyword evidence="5" id="KW-0433">Leucine-rich repeat</keyword>
<comment type="catalytic activity">
    <reaction evidence="16">
        <text>L-threonyl-[protein] + ATP = O-phospho-L-threonyl-[protein] + ADP + H(+)</text>
        <dbReference type="Rhea" id="RHEA:46608"/>
        <dbReference type="Rhea" id="RHEA-COMP:11060"/>
        <dbReference type="Rhea" id="RHEA-COMP:11605"/>
        <dbReference type="ChEBI" id="CHEBI:15378"/>
        <dbReference type="ChEBI" id="CHEBI:30013"/>
        <dbReference type="ChEBI" id="CHEBI:30616"/>
        <dbReference type="ChEBI" id="CHEBI:61977"/>
        <dbReference type="ChEBI" id="CHEBI:456216"/>
        <dbReference type="EC" id="2.7.11.1"/>
    </reaction>
</comment>
<evidence type="ECO:0000256" key="18">
    <source>
        <dbReference type="SAM" id="MobiDB-lite"/>
    </source>
</evidence>
<evidence type="ECO:0000256" key="4">
    <source>
        <dbReference type="ARBA" id="ARBA00022553"/>
    </source>
</evidence>
<keyword evidence="7" id="KW-0812">Transmembrane</keyword>
<dbReference type="OrthoDB" id="1394818at2759"/>
<dbReference type="Gene3D" id="3.80.10.10">
    <property type="entry name" value="Ribonuclease Inhibitor"/>
    <property type="match status" value="2"/>
</dbReference>
<evidence type="ECO:0000256" key="11">
    <source>
        <dbReference type="ARBA" id="ARBA00022840"/>
    </source>
</evidence>
<evidence type="ECO:0000256" key="15">
    <source>
        <dbReference type="ARBA" id="ARBA00023180"/>
    </source>
</evidence>
<keyword evidence="14" id="KW-0675">Receptor</keyword>
<evidence type="ECO:0000256" key="5">
    <source>
        <dbReference type="ARBA" id="ARBA00022614"/>
    </source>
</evidence>
<sequence length="284" mass="30892">MFAVGANDHGQAWGGVPGSGRTLARLPSSSTQRRMANQGLQDLYDWLGGDNWKCRDGWLDPGSDVREWHGLTITTSGDLVSINLISNDLEGEMPESLCNLYSLQHLNLSYNFGLRGWIPEGLGDLIKLKTLHLYSALLTGAIPESLGQLHSLEELFLHGNRLTGEIPPSLGNLKSLRKLFLNSNDLVGTVPPELGRLSSLDTLNLSWNNLHGEVPASVKNLQNLQLLSIEGNEQLVLSRNSHYGGQATFETSGSSNQAWEAAEEAIELHTAAHLGAAGEVRLQQ</sequence>
<keyword evidence="15" id="KW-0325">Glycoprotein</keyword>
<protein>
    <recommendedName>
        <fullName evidence="2">non-specific serine/threonine protein kinase</fullName>
        <ecNumber evidence="2">2.7.11.1</ecNumber>
    </recommendedName>
</protein>
<dbReference type="InParanoid" id="D8LJ86"/>
<dbReference type="GO" id="GO:0005524">
    <property type="term" value="F:ATP binding"/>
    <property type="evidence" value="ECO:0007669"/>
    <property type="project" value="UniProtKB-KW"/>
</dbReference>
<dbReference type="Pfam" id="PF00560">
    <property type="entry name" value="LRR_1"/>
    <property type="match status" value="2"/>
</dbReference>
<keyword evidence="4" id="KW-0597">Phosphoprotein</keyword>
<comment type="catalytic activity">
    <reaction evidence="17">
        <text>L-seryl-[protein] + ATP = O-phospho-L-seryl-[protein] + ADP + H(+)</text>
        <dbReference type="Rhea" id="RHEA:17989"/>
        <dbReference type="Rhea" id="RHEA-COMP:9863"/>
        <dbReference type="Rhea" id="RHEA-COMP:11604"/>
        <dbReference type="ChEBI" id="CHEBI:15378"/>
        <dbReference type="ChEBI" id="CHEBI:29999"/>
        <dbReference type="ChEBI" id="CHEBI:30616"/>
        <dbReference type="ChEBI" id="CHEBI:83421"/>
        <dbReference type="ChEBI" id="CHEBI:456216"/>
        <dbReference type="EC" id="2.7.11.1"/>
    </reaction>
</comment>
<evidence type="ECO:0000313" key="19">
    <source>
        <dbReference type="EMBL" id="CBN76970.1"/>
    </source>
</evidence>
<dbReference type="PANTHER" id="PTHR48059">
    <property type="entry name" value="POLYGALACTURONASE INHIBITOR 1"/>
    <property type="match status" value="1"/>
</dbReference>
<feature type="region of interest" description="Disordered" evidence="18">
    <location>
        <begin position="1"/>
        <end position="21"/>
    </location>
</feature>
<evidence type="ECO:0000256" key="17">
    <source>
        <dbReference type="ARBA" id="ARBA00048679"/>
    </source>
</evidence>
<evidence type="ECO:0000256" key="1">
    <source>
        <dbReference type="ARBA" id="ARBA00004251"/>
    </source>
</evidence>
<dbReference type="EMBL" id="FN648420">
    <property type="protein sequence ID" value="CBN76970.1"/>
    <property type="molecule type" value="Genomic_DNA"/>
</dbReference>
<dbReference type="GO" id="GO:0005886">
    <property type="term" value="C:plasma membrane"/>
    <property type="evidence" value="ECO:0007669"/>
    <property type="project" value="UniProtKB-SubCell"/>
</dbReference>
<proteinExistence type="predicted"/>
<keyword evidence="20" id="KW-1185">Reference proteome</keyword>
<keyword evidence="3" id="KW-1003">Cell membrane</keyword>
<name>D8LJ86_ECTSI</name>
<evidence type="ECO:0000256" key="8">
    <source>
        <dbReference type="ARBA" id="ARBA00022729"/>
    </source>
</evidence>
<evidence type="ECO:0000256" key="16">
    <source>
        <dbReference type="ARBA" id="ARBA00047899"/>
    </source>
</evidence>
<reference evidence="19 20" key="1">
    <citation type="journal article" date="2010" name="Nature">
        <title>The Ectocarpus genome and the independent evolution of multicellularity in brown algae.</title>
        <authorList>
            <person name="Cock J.M."/>
            <person name="Sterck L."/>
            <person name="Rouze P."/>
            <person name="Scornet D."/>
            <person name="Allen A.E."/>
            <person name="Amoutzias G."/>
            <person name="Anthouard V."/>
            <person name="Artiguenave F."/>
            <person name="Aury J.M."/>
            <person name="Badger J.H."/>
            <person name="Beszteri B."/>
            <person name="Billiau K."/>
            <person name="Bonnet E."/>
            <person name="Bothwell J.H."/>
            <person name="Bowler C."/>
            <person name="Boyen C."/>
            <person name="Brownlee C."/>
            <person name="Carrano C.J."/>
            <person name="Charrier B."/>
            <person name="Cho G.Y."/>
            <person name="Coelho S.M."/>
            <person name="Collen J."/>
            <person name="Corre E."/>
            <person name="Da Silva C."/>
            <person name="Delage L."/>
            <person name="Delaroque N."/>
            <person name="Dittami S.M."/>
            <person name="Doulbeau S."/>
            <person name="Elias M."/>
            <person name="Farnham G."/>
            <person name="Gachon C.M."/>
            <person name="Gschloessl B."/>
            <person name="Heesch S."/>
            <person name="Jabbari K."/>
            <person name="Jubin C."/>
            <person name="Kawai H."/>
            <person name="Kimura K."/>
            <person name="Kloareg B."/>
            <person name="Kupper F.C."/>
            <person name="Lang D."/>
            <person name="Le Bail A."/>
            <person name="Leblanc C."/>
            <person name="Lerouge P."/>
            <person name="Lohr M."/>
            <person name="Lopez P.J."/>
            <person name="Martens C."/>
            <person name="Maumus F."/>
            <person name="Michel G."/>
            <person name="Miranda-Saavedra D."/>
            <person name="Morales J."/>
            <person name="Moreau H."/>
            <person name="Motomura T."/>
            <person name="Nagasato C."/>
            <person name="Napoli C.A."/>
            <person name="Nelson D.R."/>
            <person name="Nyvall-Collen P."/>
            <person name="Peters A.F."/>
            <person name="Pommier C."/>
            <person name="Potin P."/>
            <person name="Poulain J."/>
            <person name="Quesneville H."/>
            <person name="Read B."/>
            <person name="Rensing S.A."/>
            <person name="Ritter A."/>
            <person name="Rousvoal S."/>
            <person name="Samanta M."/>
            <person name="Samson G."/>
            <person name="Schroeder D.C."/>
            <person name="Segurens B."/>
            <person name="Strittmatter M."/>
            <person name="Tonon T."/>
            <person name="Tregear J.W."/>
            <person name="Valentin K."/>
            <person name="von Dassow P."/>
            <person name="Yamagishi T."/>
            <person name="Van de Peer Y."/>
            <person name="Wincker P."/>
        </authorList>
    </citation>
    <scope>NUCLEOTIDE SEQUENCE [LARGE SCALE GENOMIC DNA]</scope>
    <source>
        <strain evidence="20">Ec32 / CCAP1310/4</strain>
    </source>
</reference>
<keyword evidence="13" id="KW-0472">Membrane</keyword>
<keyword evidence="6" id="KW-0808">Transferase</keyword>
<keyword evidence="8" id="KW-0732">Signal</keyword>
<dbReference type="PANTHER" id="PTHR48059:SF30">
    <property type="entry name" value="OS06G0587000 PROTEIN"/>
    <property type="match status" value="1"/>
</dbReference>
<evidence type="ECO:0000256" key="2">
    <source>
        <dbReference type="ARBA" id="ARBA00012513"/>
    </source>
</evidence>
<accession>D8LJ86</accession>
<evidence type="ECO:0000313" key="20">
    <source>
        <dbReference type="Proteomes" id="UP000002630"/>
    </source>
</evidence>
<evidence type="ECO:0000256" key="9">
    <source>
        <dbReference type="ARBA" id="ARBA00022737"/>
    </source>
</evidence>
<dbReference type="GO" id="GO:0004674">
    <property type="term" value="F:protein serine/threonine kinase activity"/>
    <property type="evidence" value="ECO:0007669"/>
    <property type="project" value="UniProtKB-EC"/>
</dbReference>
<dbReference type="InterPro" id="IPR032675">
    <property type="entry name" value="LRR_dom_sf"/>
</dbReference>
<dbReference type="FunFam" id="3.80.10.10:FF:000416">
    <property type="entry name" value="Probable leucine-rich repeat receptor-like protein kinase At5g63930"/>
    <property type="match status" value="1"/>
</dbReference>
<evidence type="ECO:0000256" key="6">
    <source>
        <dbReference type="ARBA" id="ARBA00022679"/>
    </source>
</evidence>
<keyword evidence="12" id="KW-1133">Transmembrane helix</keyword>
<gene>
    <name evidence="19" type="ORF">Esi_0024_0131</name>
</gene>
<evidence type="ECO:0000256" key="10">
    <source>
        <dbReference type="ARBA" id="ARBA00022741"/>
    </source>
</evidence>
<dbReference type="EC" id="2.7.11.1" evidence="2"/>
<keyword evidence="10" id="KW-0547">Nucleotide-binding</keyword>
<dbReference type="InterPro" id="IPR025875">
    <property type="entry name" value="Leu-rich_rpt_4"/>
</dbReference>
<evidence type="ECO:0000256" key="3">
    <source>
        <dbReference type="ARBA" id="ARBA00022475"/>
    </source>
</evidence>
<dbReference type="Proteomes" id="UP000002630">
    <property type="component" value="Linkage Group LG15"/>
</dbReference>